<evidence type="ECO:0000313" key="5">
    <source>
        <dbReference type="Proteomes" id="UP000267096"/>
    </source>
</evidence>
<keyword evidence="2" id="KW-1015">Disulfide bond</keyword>
<accession>A0A0M3K3R3</accession>
<keyword evidence="1" id="KW-0677">Repeat</keyword>
<gene>
    <name evidence="4" type="ORF">ASIM_LOCUS15011</name>
</gene>
<organism evidence="6">
    <name type="scientific">Anisakis simplex</name>
    <name type="common">Herring worm</name>
    <dbReference type="NCBI Taxonomy" id="6269"/>
    <lineage>
        <taxon>Eukaryota</taxon>
        <taxon>Metazoa</taxon>
        <taxon>Ecdysozoa</taxon>
        <taxon>Nematoda</taxon>
        <taxon>Chromadorea</taxon>
        <taxon>Rhabditida</taxon>
        <taxon>Spirurina</taxon>
        <taxon>Ascaridomorpha</taxon>
        <taxon>Ascaridoidea</taxon>
        <taxon>Anisakidae</taxon>
        <taxon>Anisakis</taxon>
        <taxon>Anisakis simplex complex</taxon>
    </lineage>
</organism>
<dbReference type="InterPro" id="IPR000884">
    <property type="entry name" value="TSP1_rpt"/>
</dbReference>
<protein>
    <submittedName>
        <fullName evidence="6">Hemicentin-1</fullName>
    </submittedName>
</protein>
<evidence type="ECO:0000313" key="6">
    <source>
        <dbReference type="WBParaSite" id="ASIM_0001560401-mRNA-1"/>
    </source>
</evidence>
<name>A0A0M3K3R3_ANISI</name>
<dbReference type="AlphaFoldDB" id="A0A0M3K3R3"/>
<feature type="region of interest" description="Disordered" evidence="3">
    <location>
        <begin position="1"/>
        <end position="42"/>
    </location>
</feature>
<keyword evidence="5" id="KW-1185">Reference proteome</keyword>
<reference evidence="6" key="1">
    <citation type="submission" date="2017-02" db="UniProtKB">
        <authorList>
            <consortium name="WormBaseParasite"/>
        </authorList>
    </citation>
    <scope>IDENTIFICATION</scope>
</reference>
<dbReference type="Gene3D" id="2.20.100.10">
    <property type="entry name" value="Thrombospondin type-1 (TSP1) repeat"/>
    <property type="match status" value="2"/>
</dbReference>
<dbReference type="SMART" id="SM00209">
    <property type="entry name" value="TSP1"/>
    <property type="match status" value="2"/>
</dbReference>
<sequence length="296" mass="33414">MSVDRRSIPAATKTNRTPTTTTISSNRAQQPSPSTPQFSRATRVGLQTNTTYYYQQSQTPKQSNTRYRSTRPPYPARTVYTTGVSYTMTPIPAQYYPSVTGVPPRAAAVPSHPIMPLKRRQQSNATPNRSMKQAHTSFAKQQLSSWSGWSPCSVTCGTGTQVRFKTLSNQKHIWQSQACSFKECAPYWTGWSEWSQCTASCGYSRRYRQRMCIGTVCKGASLRFEICSVPLCRRVQKVAIANPSNAIRRGTSSALRAKNRSKCELHCNVKIFTSFVEPKNMVRMQLRNWVDVLQQL</sequence>
<dbReference type="InterPro" id="IPR052065">
    <property type="entry name" value="Compl_asym_regulator"/>
</dbReference>
<reference evidence="4 5" key="2">
    <citation type="submission" date="2018-11" db="EMBL/GenBank/DDBJ databases">
        <authorList>
            <consortium name="Pathogen Informatics"/>
        </authorList>
    </citation>
    <scope>NUCLEOTIDE SEQUENCE [LARGE SCALE GENOMIC DNA]</scope>
</reference>
<evidence type="ECO:0000256" key="3">
    <source>
        <dbReference type="SAM" id="MobiDB-lite"/>
    </source>
</evidence>
<feature type="compositionally biased region" description="Low complexity" evidence="3">
    <location>
        <begin position="12"/>
        <end position="22"/>
    </location>
</feature>
<dbReference type="EMBL" id="UYRR01032053">
    <property type="protein sequence ID" value="VDK53939.1"/>
    <property type="molecule type" value="Genomic_DNA"/>
</dbReference>
<dbReference type="PANTHER" id="PTHR22906">
    <property type="entry name" value="PROPERDIN"/>
    <property type="match status" value="1"/>
</dbReference>
<evidence type="ECO:0000256" key="1">
    <source>
        <dbReference type="ARBA" id="ARBA00022737"/>
    </source>
</evidence>
<dbReference type="SUPFAM" id="SSF82895">
    <property type="entry name" value="TSP-1 type 1 repeat"/>
    <property type="match status" value="2"/>
</dbReference>
<dbReference type="InterPro" id="IPR036383">
    <property type="entry name" value="TSP1_rpt_sf"/>
</dbReference>
<proteinExistence type="predicted"/>
<dbReference type="OrthoDB" id="5856815at2759"/>
<dbReference type="WBParaSite" id="ASIM_0001560401-mRNA-1">
    <property type="protein sequence ID" value="ASIM_0001560401-mRNA-1"/>
    <property type="gene ID" value="ASIM_0001560401"/>
</dbReference>
<dbReference type="Proteomes" id="UP000267096">
    <property type="component" value="Unassembled WGS sequence"/>
</dbReference>
<feature type="compositionally biased region" description="Polar residues" evidence="3">
    <location>
        <begin position="23"/>
        <end position="40"/>
    </location>
</feature>
<evidence type="ECO:0000313" key="4">
    <source>
        <dbReference type="EMBL" id="VDK53939.1"/>
    </source>
</evidence>
<evidence type="ECO:0000256" key="2">
    <source>
        <dbReference type="ARBA" id="ARBA00023157"/>
    </source>
</evidence>
<feature type="region of interest" description="Disordered" evidence="3">
    <location>
        <begin position="54"/>
        <end position="75"/>
    </location>
</feature>
<dbReference type="Pfam" id="PF00090">
    <property type="entry name" value="TSP_1"/>
    <property type="match status" value="2"/>
</dbReference>
<dbReference type="PROSITE" id="PS50092">
    <property type="entry name" value="TSP1"/>
    <property type="match status" value="2"/>
</dbReference>